<proteinExistence type="predicted"/>
<organism evidence="2 3">
    <name type="scientific">Rubroshorea leprosula</name>
    <dbReference type="NCBI Taxonomy" id="152421"/>
    <lineage>
        <taxon>Eukaryota</taxon>
        <taxon>Viridiplantae</taxon>
        <taxon>Streptophyta</taxon>
        <taxon>Embryophyta</taxon>
        <taxon>Tracheophyta</taxon>
        <taxon>Spermatophyta</taxon>
        <taxon>Magnoliopsida</taxon>
        <taxon>eudicotyledons</taxon>
        <taxon>Gunneridae</taxon>
        <taxon>Pentapetalae</taxon>
        <taxon>rosids</taxon>
        <taxon>malvids</taxon>
        <taxon>Malvales</taxon>
        <taxon>Dipterocarpaceae</taxon>
        <taxon>Rubroshorea</taxon>
    </lineage>
</organism>
<keyword evidence="1" id="KW-0812">Transmembrane</keyword>
<dbReference type="AlphaFoldDB" id="A0AAV5HAB0"/>
<dbReference type="EMBL" id="BPVZ01000001">
    <property type="protein sequence ID" value="GKU85688.1"/>
    <property type="molecule type" value="Genomic_DNA"/>
</dbReference>
<keyword evidence="3" id="KW-1185">Reference proteome</keyword>
<keyword evidence="1" id="KW-0472">Membrane</keyword>
<gene>
    <name evidence="2" type="ORF">SLEP1_g321</name>
</gene>
<keyword evidence="1" id="KW-1133">Transmembrane helix</keyword>
<evidence type="ECO:0000256" key="1">
    <source>
        <dbReference type="SAM" id="Phobius"/>
    </source>
</evidence>
<feature type="transmembrane region" description="Helical" evidence="1">
    <location>
        <begin position="66"/>
        <end position="86"/>
    </location>
</feature>
<sequence length="118" mass="13272">MIVPCWQEIELAVDRESRVDNRTDKHPLYISSLADFEAPNLPFSELTHNGTTFSSRNYTFSVSSNIPFFCPVSLFLGVVSFIANSLTFEGIKLKLQILPDGEKPCCRTSFIHRSSSPL</sequence>
<dbReference type="Proteomes" id="UP001054252">
    <property type="component" value="Unassembled WGS sequence"/>
</dbReference>
<accession>A0AAV5HAB0</accession>
<comment type="caution">
    <text evidence="2">The sequence shown here is derived from an EMBL/GenBank/DDBJ whole genome shotgun (WGS) entry which is preliminary data.</text>
</comment>
<reference evidence="2 3" key="1">
    <citation type="journal article" date="2021" name="Commun. Biol.">
        <title>The genome of Shorea leprosula (Dipterocarpaceae) highlights the ecological relevance of drought in aseasonal tropical rainforests.</title>
        <authorList>
            <person name="Ng K.K.S."/>
            <person name="Kobayashi M.J."/>
            <person name="Fawcett J.A."/>
            <person name="Hatakeyama M."/>
            <person name="Paape T."/>
            <person name="Ng C.H."/>
            <person name="Ang C.C."/>
            <person name="Tnah L.H."/>
            <person name="Lee C.T."/>
            <person name="Nishiyama T."/>
            <person name="Sese J."/>
            <person name="O'Brien M.J."/>
            <person name="Copetti D."/>
            <person name="Mohd Noor M.I."/>
            <person name="Ong R.C."/>
            <person name="Putra M."/>
            <person name="Sireger I.Z."/>
            <person name="Indrioko S."/>
            <person name="Kosugi Y."/>
            <person name="Izuno A."/>
            <person name="Isagi Y."/>
            <person name="Lee S.L."/>
            <person name="Shimizu K.K."/>
        </authorList>
    </citation>
    <scope>NUCLEOTIDE SEQUENCE [LARGE SCALE GENOMIC DNA]</scope>
    <source>
        <strain evidence="2">214</strain>
    </source>
</reference>
<protein>
    <submittedName>
        <fullName evidence="2">Uncharacterized protein</fullName>
    </submittedName>
</protein>
<evidence type="ECO:0000313" key="2">
    <source>
        <dbReference type="EMBL" id="GKU85688.1"/>
    </source>
</evidence>
<name>A0AAV5HAB0_9ROSI</name>
<evidence type="ECO:0000313" key="3">
    <source>
        <dbReference type="Proteomes" id="UP001054252"/>
    </source>
</evidence>